<gene>
    <name evidence="1" type="ORF">DCAR_0624143</name>
</gene>
<protein>
    <submittedName>
        <fullName evidence="1">Uncharacterized protein</fullName>
    </submittedName>
</protein>
<name>A0A161YD34_DAUCS</name>
<dbReference type="Proteomes" id="UP000077755">
    <property type="component" value="Chromosome 6"/>
</dbReference>
<sequence length="353" mass="39611">MEHIWELPDEKFYKINVHCVVSPVPLPNGNTNSVGVVVRNDTGEDVWKGMGPMPGLNEEQAIMAGIQAASIEGRKRKWDLIHIETTNRNVFETILMQQHMVLQENQREAYGLFNTIYANHHKDGKTDRCISCVPPHMNSTADYMANYGLNNLSVFSELEEDLGDMRYWLNRDMGMVLPAPLRETPLLLGGGEVVDGPPPPKILKRKRNPFAMEESALLPFFKPDTISWNLNPANYDPSGKYKKKLYEGSSFNKNGAFSDVAINILNDGTLHGLPDIFSSQVVDLDAPVDYGMYGRDLLHHAVNGTLQEFMRGSRMMGEMVKKRYILMDVDEVLEAMGMASRDVKMKNAASSSA</sequence>
<reference evidence="1" key="1">
    <citation type="journal article" date="2016" name="Nat. Genet.">
        <title>A high-quality carrot genome assembly provides new insights into carotenoid accumulation and asterid genome evolution.</title>
        <authorList>
            <person name="Iorizzo M."/>
            <person name="Ellison S."/>
            <person name="Senalik D."/>
            <person name="Zeng P."/>
            <person name="Satapoomin P."/>
            <person name="Huang J."/>
            <person name="Bowman M."/>
            <person name="Iovene M."/>
            <person name="Sanseverino W."/>
            <person name="Cavagnaro P."/>
            <person name="Yildiz M."/>
            <person name="Macko-Podgorni A."/>
            <person name="Moranska E."/>
            <person name="Grzebelus E."/>
            <person name="Grzebelus D."/>
            <person name="Ashrafi H."/>
            <person name="Zheng Z."/>
            <person name="Cheng S."/>
            <person name="Spooner D."/>
            <person name="Van Deynze A."/>
            <person name="Simon P."/>
        </authorList>
    </citation>
    <scope>NUCLEOTIDE SEQUENCE</scope>
    <source>
        <tissue evidence="1">Leaf</tissue>
    </source>
</reference>
<proteinExistence type="predicted"/>
<dbReference type="AlphaFoldDB" id="A0A161YD34"/>
<organism evidence="1 2">
    <name type="scientific">Daucus carota subsp. sativus</name>
    <name type="common">Carrot</name>
    <dbReference type="NCBI Taxonomy" id="79200"/>
    <lineage>
        <taxon>Eukaryota</taxon>
        <taxon>Viridiplantae</taxon>
        <taxon>Streptophyta</taxon>
        <taxon>Embryophyta</taxon>
        <taxon>Tracheophyta</taxon>
        <taxon>Spermatophyta</taxon>
        <taxon>Magnoliopsida</taxon>
        <taxon>eudicotyledons</taxon>
        <taxon>Gunneridae</taxon>
        <taxon>Pentapetalae</taxon>
        <taxon>asterids</taxon>
        <taxon>campanulids</taxon>
        <taxon>Apiales</taxon>
        <taxon>Apiaceae</taxon>
        <taxon>Apioideae</taxon>
        <taxon>Scandiceae</taxon>
        <taxon>Daucinae</taxon>
        <taxon>Daucus</taxon>
        <taxon>Daucus sect. Daucus</taxon>
    </lineage>
</organism>
<dbReference type="EMBL" id="CP093348">
    <property type="protein sequence ID" value="WOH04731.1"/>
    <property type="molecule type" value="Genomic_DNA"/>
</dbReference>
<accession>A0A161YD34</accession>
<dbReference type="Gramene" id="KZM90609">
    <property type="protein sequence ID" value="KZM90609"/>
    <property type="gene ID" value="DCAR_022026"/>
</dbReference>
<evidence type="ECO:0000313" key="2">
    <source>
        <dbReference type="Proteomes" id="UP000077755"/>
    </source>
</evidence>
<keyword evidence="2" id="KW-1185">Reference proteome</keyword>
<reference evidence="1" key="2">
    <citation type="submission" date="2022-03" db="EMBL/GenBank/DDBJ databases">
        <title>Draft title - Genomic analysis of global carrot germplasm unveils the trajectory of domestication and the origin of high carotenoid orange carrot.</title>
        <authorList>
            <person name="Iorizzo M."/>
            <person name="Ellison S."/>
            <person name="Senalik D."/>
            <person name="Macko-Podgorni A."/>
            <person name="Grzebelus D."/>
            <person name="Bostan H."/>
            <person name="Rolling W."/>
            <person name="Curaba J."/>
            <person name="Simon P."/>
        </authorList>
    </citation>
    <scope>NUCLEOTIDE SEQUENCE</scope>
    <source>
        <tissue evidence="1">Leaf</tissue>
    </source>
</reference>
<evidence type="ECO:0000313" key="1">
    <source>
        <dbReference type="EMBL" id="WOH04731.1"/>
    </source>
</evidence>